<keyword evidence="3 6" id="KW-0812">Transmembrane</keyword>
<comment type="subcellular location">
    <subcellularLocation>
        <location evidence="1">Cell membrane</location>
        <topology evidence="1">Multi-pass membrane protein</topology>
    </subcellularLocation>
</comment>
<evidence type="ECO:0000256" key="1">
    <source>
        <dbReference type="ARBA" id="ARBA00004651"/>
    </source>
</evidence>
<feature type="transmembrane region" description="Helical" evidence="6">
    <location>
        <begin position="76"/>
        <end position="98"/>
    </location>
</feature>
<feature type="transmembrane region" description="Helical" evidence="6">
    <location>
        <begin position="137"/>
        <end position="161"/>
    </location>
</feature>
<feature type="transmembrane region" description="Helical" evidence="6">
    <location>
        <begin position="260"/>
        <end position="282"/>
    </location>
</feature>
<proteinExistence type="predicted"/>
<evidence type="ECO:0000313" key="8">
    <source>
        <dbReference type="EMBL" id="ACZ18398.1"/>
    </source>
</evidence>
<protein>
    <submittedName>
        <fullName evidence="8">Major facilitator superfamily MFS_1</fullName>
    </submittedName>
</protein>
<organism evidence="8 9">
    <name type="scientific">Thermanaerovibrio acidaminovorans (strain ATCC 49978 / DSM 6589 / Su883)</name>
    <name type="common">Selenomonas acidaminovorans</name>
    <dbReference type="NCBI Taxonomy" id="525903"/>
    <lineage>
        <taxon>Bacteria</taxon>
        <taxon>Thermotogati</taxon>
        <taxon>Synergistota</taxon>
        <taxon>Synergistia</taxon>
        <taxon>Synergistales</taxon>
        <taxon>Synergistaceae</taxon>
        <taxon>Thermanaerovibrio</taxon>
    </lineage>
</organism>
<dbReference type="GO" id="GO:0022857">
    <property type="term" value="F:transmembrane transporter activity"/>
    <property type="evidence" value="ECO:0007669"/>
    <property type="project" value="InterPro"/>
</dbReference>
<keyword evidence="5 6" id="KW-0472">Membrane</keyword>
<sequence>MTERKDRGGWPVVLYVVLVAAYFMSNFFRVSPAVLLPRLAREMGMTAGVTGFISSLFFYAYGGVQPLCGSLNDRYGPMRIGALGMLICAVGTFMFSFADSPASLGVARMLTGLGLGPIFSGVLVHQAHGFPKERYPMLTGLTIALGNLGAVVSVVPLGLALDSMGRFNTFLLLGIVSAGIALVLWVLKGHDPVTSSGGKGPMLKGLKEGMRILVSGHRGIKVAALLWASAVGVQLSLQGLWGVAWFEEAYRCGPSAARNWATMIGIGMMAGTLLGGPLASMARGRRSSFAAIGGSVAASWGLFLALMALRAPIWASGWAGALMGITTGGAVVAANSAINDLVDRERIGALLGAANMMVFALVILCQWGSGLMIEAFGGQSHGAFLKAYGIMALFLLACTLPILTVRSFKRS</sequence>
<dbReference type="AlphaFoldDB" id="D1B7Z5"/>
<dbReference type="SUPFAM" id="SSF103473">
    <property type="entry name" value="MFS general substrate transporter"/>
    <property type="match status" value="1"/>
</dbReference>
<name>D1B7Z5_THEAS</name>
<gene>
    <name evidence="8" type="ordered locus">Taci_0158</name>
</gene>
<dbReference type="InterPro" id="IPR036259">
    <property type="entry name" value="MFS_trans_sf"/>
</dbReference>
<dbReference type="RefSeq" id="WP_012868914.1">
    <property type="nucleotide sequence ID" value="NC_013522.1"/>
</dbReference>
<dbReference type="PROSITE" id="PS50850">
    <property type="entry name" value="MFS"/>
    <property type="match status" value="1"/>
</dbReference>
<evidence type="ECO:0000313" key="9">
    <source>
        <dbReference type="Proteomes" id="UP000002030"/>
    </source>
</evidence>
<dbReference type="eggNOG" id="COG2271">
    <property type="taxonomic scope" value="Bacteria"/>
</dbReference>
<dbReference type="PANTHER" id="PTHR43124:SF3">
    <property type="entry name" value="CHLORAMPHENICOL EFFLUX PUMP RV0191"/>
    <property type="match status" value="1"/>
</dbReference>
<dbReference type="Proteomes" id="UP000002030">
    <property type="component" value="Chromosome"/>
</dbReference>
<feature type="transmembrane region" description="Helical" evidence="6">
    <location>
        <begin position="220"/>
        <end position="240"/>
    </location>
</feature>
<feature type="transmembrane region" description="Helical" evidence="6">
    <location>
        <begin position="315"/>
        <end position="338"/>
    </location>
</feature>
<evidence type="ECO:0000256" key="6">
    <source>
        <dbReference type="SAM" id="Phobius"/>
    </source>
</evidence>
<evidence type="ECO:0000256" key="4">
    <source>
        <dbReference type="ARBA" id="ARBA00022989"/>
    </source>
</evidence>
<evidence type="ECO:0000259" key="7">
    <source>
        <dbReference type="PROSITE" id="PS50850"/>
    </source>
</evidence>
<keyword evidence="9" id="KW-1185">Reference proteome</keyword>
<dbReference type="GO" id="GO:0005886">
    <property type="term" value="C:plasma membrane"/>
    <property type="evidence" value="ECO:0007669"/>
    <property type="project" value="UniProtKB-SubCell"/>
</dbReference>
<feature type="transmembrane region" description="Helical" evidence="6">
    <location>
        <begin position="350"/>
        <end position="373"/>
    </location>
</feature>
<dbReference type="KEGG" id="tai:Taci_0158"/>
<dbReference type="EMBL" id="CP001818">
    <property type="protein sequence ID" value="ACZ18398.1"/>
    <property type="molecule type" value="Genomic_DNA"/>
</dbReference>
<feature type="transmembrane region" description="Helical" evidence="6">
    <location>
        <begin position="385"/>
        <end position="405"/>
    </location>
</feature>
<feature type="transmembrane region" description="Helical" evidence="6">
    <location>
        <begin position="43"/>
        <end position="64"/>
    </location>
</feature>
<reference evidence="8 9" key="1">
    <citation type="journal article" date="2009" name="Stand. Genomic Sci.">
        <title>Complete genome sequence of Thermanaerovibrio acidaminovorans type strain (Su883).</title>
        <authorList>
            <person name="Chovatia M."/>
            <person name="Sikorski J."/>
            <person name="Schroder M."/>
            <person name="Lapidus A."/>
            <person name="Nolan M."/>
            <person name="Tice H."/>
            <person name="Glavina Del Rio T."/>
            <person name="Copeland A."/>
            <person name="Cheng J.F."/>
            <person name="Lucas S."/>
            <person name="Chen F."/>
            <person name="Bruce D."/>
            <person name="Goodwin L."/>
            <person name="Pitluck S."/>
            <person name="Ivanova N."/>
            <person name="Mavromatis K."/>
            <person name="Ovchinnikova G."/>
            <person name="Pati A."/>
            <person name="Chen A."/>
            <person name="Palaniappan K."/>
            <person name="Land M."/>
            <person name="Hauser L."/>
            <person name="Chang Y.J."/>
            <person name="Jeffries C.D."/>
            <person name="Chain P."/>
            <person name="Saunders E."/>
            <person name="Detter J.C."/>
            <person name="Brettin T."/>
            <person name="Rohde M."/>
            <person name="Goker M."/>
            <person name="Spring S."/>
            <person name="Bristow J."/>
            <person name="Markowitz V."/>
            <person name="Hugenholtz P."/>
            <person name="Kyrpides N.C."/>
            <person name="Klenk H.P."/>
            <person name="Eisen J.A."/>
        </authorList>
    </citation>
    <scope>NUCLEOTIDE SEQUENCE [LARGE SCALE GENOMIC DNA]</scope>
    <source>
        <strain evidence="9">ATCC 49978 / DSM 6589 / Su883</strain>
    </source>
</reference>
<dbReference type="Pfam" id="PF07690">
    <property type="entry name" value="MFS_1"/>
    <property type="match status" value="1"/>
</dbReference>
<dbReference type="HOGENOM" id="CLU_001265_62_1_0"/>
<feature type="transmembrane region" description="Helical" evidence="6">
    <location>
        <begin position="167"/>
        <end position="187"/>
    </location>
</feature>
<evidence type="ECO:0000256" key="5">
    <source>
        <dbReference type="ARBA" id="ARBA00023136"/>
    </source>
</evidence>
<evidence type="ECO:0000256" key="2">
    <source>
        <dbReference type="ARBA" id="ARBA00022475"/>
    </source>
</evidence>
<dbReference type="InterPro" id="IPR050189">
    <property type="entry name" value="MFS_Efflux_Transporters"/>
</dbReference>
<accession>D1B7Z5</accession>
<dbReference type="OrthoDB" id="7375466at2"/>
<evidence type="ECO:0000256" key="3">
    <source>
        <dbReference type="ARBA" id="ARBA00022692"/>
    </source>
</evidence>
<dbReference type="InterPro" id="IPR020846">
    <property type="entry name" value="MFS_dom"/>
</dbReference>
<dbReference type="EnsemblBacteria" id="ACZ18398">
    <property type="protein sequence ID" value="ACZ18398"/>
    <property type="gene ID" value="Taci_0158"/>
</dbReference>
<feature type="transmembrane region" description="Helical" evidence="6">
    <location>
        <begin position="289"/>
        <end position="309"/>
    </location>
</feature>
<feature type="transmembrane region" description="Helical" evidence="6">
    <location>
        <begin position="104"/>
        <end position="125"/>
    </location>
</feature>
<keyword evidence="4 6" id="KW-1133">Transmembrane helix</keyword>
<feature type="domain" description="Major facilitator superfamily (MFS) profile" evidence="7">
    <location>
        <begin position="14"/>
        <end position="410"/>
    </location>
</feature>
<dbReference type="PANTHER" id="PTHR43124">
    <property type="entry name" value="PURINE EFFLUX PUMP PBUE"/>
    <property type="match status" value="1"/>
</dbReference>
<keyword evidence="2" id="KW-1003">Cell membrane</keyword>
<dbReference type="STRING" id="525903.Taci_0158"/>
<dbReference type="Gene3D" id="1.20.1250.20">
    <property type="entry name" value="MFS general substrate transporter like domains"/>
    <property type="match status" value="1"/>
</dbReference>
<dbReference type="InterPro" id="IPR011701">
    <property type="entry name" value="MFS"/>
</dbReference>
<feature type="transmembrane region" description="Helical" evidence="6">
    <location>
        <begin position="12"/>
        <end position="31"/>
    </location>
</feature>